<feature type="domain" description="HIT" evidence="1">
    <location>
        <begin position="8"/>
        <end position="117"/>
    </location>
</feature>
<gene>
    <name evidence="2" type="ORF">ASZ90_018308</name>
</gene>
<dbReference type="GO" id="GO:0016787">
    <property type="term" value="F:hydrolase activity"/>
    <property type="evidence" value="ECO:0007669"/>
    <property type="project" value="UniProtKB-KW"/>
</dbReference>
<evidence type="ECO:0000259" key="1">
    <source>
        <dbReference type="PROSITE" id="PS51084"/>
    </source>
</evidence>
<accession>A0A0W8E7A0</accession>
<dbReference type="Gene3D" id="3.30.428.10">
    <property type="entry name" value="HIT-like"/>
    <property type="match status" value="1"/>
</dbReference>
<organism evidence="2">
    <name type="scientific">hydrocarbon metagenome</name>
    <dbReference type="NCBI Taxonomy" id="938273"/>
    <lineage>
        <taxon>unclassified sequences</taxon>
        <taxon>metagenomes</taxon>
        <taxon>ecological metagenomes</taxon>
    </lineage>
</organism>
<dbReference type="PANTHER" id="PTHR23089">
    <property type="entry name" value="HISTIDINE TRIAD HIT PROTEIN"/>
    <property type="match status" value="1"/>
</dbReference>
<proteinExistence type="predicted"/>
<keyword evidence="2" id="KW-0378">Hydrolase</keyword>
<reference evidence="2" key="1">
    <citation type="journal article" date="2015" name="Proc. Natl. Acad. Sci. U.S.A.">
        <title>Networks of energetic and metabolic interactions define dynamics in microbial communities.</title>
        <authorList>
            <person name="Embree M."/>
            <person name="Liu J.K."/>
            <person name="Al-Bassam M.M."/>
            <person name="Zengler K."/>
        </authorList>
    </citation>
    <scope>NUCLEOTIDE SEQUENCE</scope>
</reference>
<dbReference type="InterPro" id="IPR011146">
    <property type="entry name" value="HIT-like"/>
</dbReference>
<dbReference type="PROSITE" id="PS51084">
    <property type="entry name" value="HIT_2"/>
    <property type="match status" value="1"/>
</dbReference>
<dbReference type="PRINTS" id="PR00332">
    <property type="entry name" value="HISTRIAD"/>
</dbReference>
<dbReference type="EMBL" id="LNQE01001853">
    <property type="protein sequence ID" value="KUG04301.1"/>
    <property type="molecule type" value="Genomic_DNA"/>
</dbReference>
<sequence length="117" mass="13083">MPDPNDCIFCKIIAGEIPSKIVFQDDLLIAIEDINPTAPVHILIIPREHIVSLNEVNHSQSEILAHIQIKAAVIAREMNIDQNGYRLVNNCGEWGGQTVMHLHYHLIGGRKMTWPAG</sequence>
<comment type="caution">
    <text evidence="2">The sequence shown here is derived from an EMBL/GenBank/DDBJ whole genome shotgun (WGS) entry which is preliminary data.</text>
</comment>
<dbReference type="CDD" id="cd01276">
    <property type="entry name" value="PKCI_related"/>
    <property type="match status" value="1"/>
</dbReference>
<protein>
    <submittedName>
        <fullName evidence="2">Hit family hydrolase</fullName>
    </submittedName>
</protein>
<dbReference type="InterPro" id="IPR036265">
    <property type="entry name" value="HIT-like_sf"/>
</dbReference>
<evidence type="ECO:0000313" key="2">
    <source>
        <dbReference type="EMBL" id="KUG04301.1"/>
    </source>
</evidence>
<dbReference type="Pfam" id="PF01230">
    <property type="entry name" value="HIT"/>
    <property type="match status" value="1"/>
</dbReference>
<dbReference type="SUPFAM" id="SSF54197">
    <property type="entry name" value="HIT-like"/>
    <property type="match status" value="1"/>
</dbReference>
<dbReference type="AlphaFoldDB" id="A0A0W8E7A0"/>
<name>A0A0W8E7A0_9ZZZZ</name>
<dbReference type="InterPro" id="IPR001310">
    <property type="entry name" value="Histidine_triad_HIT"/>
</dbReference>